<protein>
    <submittedName>
        <fullName evidence="2">Acetyltransferase (GNAT) family protein</fullName>
    </submittedName>
</protein>
<dbReference type="CDD" id="cd04301">
    <property type="entry name" value="NAT_SF"/>
    <property type="match status" value="1"/>
</dbReference>
<evidence type="ECO:0000313" key="2">
    <source>
        <dbReference type="EMBL" id="SMP00833.1"/>
    </source>
</evidence>
<keyword evidence="3" id="KW-1185">Reference proteome</keyword>
<dbReference type="EMBL" id="FXTY01000001">
    <property type="protein sequence ID" value="SMP00833.1"/>
    <property type="molecule type" value="Genomic_DNA"/>
</dbReference>
<dbReference type="InterPro" id="IPR016181">
    <property type="entry name" value="Acyl_CoA_acyltransferase"/>
</dbReference>
<dbReference type="Gene3D" id="3.40.630.30">
    <property type="match status" value="1"/>
</dbReference>
<dbReference type="SUPFAM" id="SSF55729">
    <property type="entry name" value="Acyl-CoA N-acyltransferases (Nat)"/>
    <property type="match status" value="1"/>
</dbReference>
<evidence type="ECO:0000259" key="1">
    <source>
        <dbReference type="PROSITE" id="PS51186"/>
    </source>
</evidence>
<dbReference type="PROSITE" id="PS51186">
    <property type="entry name" value="GNAT"/>
    <property type="match status" value="1"/>
</dbReference>
<reference evidence="2 3" key="1">
    <citation type="submission" date="2017-05" db="EMBL/GenBank/DDBJ databases">
        <authorList>
            <person name="Varghese N."/>
            <person name="Submissions S."/>
        </authorList>
    </citation>
    <scope>NUCLEOTIDE SEQUENCE [LARGE SCALE GENOMIC DNA]</scope>
    <source>
        <strain evidence="2 3">DSM 29734</strain>
    </source>
</reference>
<accession>A0ABY1N668</accession>
<proteinExistence type="predicted"/>
<dbReference type="Pfam" id="PF00583">
    <property type="entry name" value="Acetyltransf_1"/>
    <property type="match status" value="1"/>
</dbReference>
<feature type="domain" description="N-acetyltransferase" evidence="1">
    <location>
        <begin position="95"/>
        <end position="243"/>
    </location>
</feature>
<dbReference type="InterPro" id="IPR000182">
    <property type="entry name" value="GNAT_dom"/>
</dbReference>
<gene>
    <name evidence="2" type="ORF">SAMN06265373_10153</name>
</gene>
<organism evidence="2 3">
    <name type="scientific">Shimia sagamensis</name>
    <dbReference type="NCBI Taxonomy" id="1566352"/>
    <lineage>
        <taxon>Bacteria</taxon>
        <taxon>Pseudomonadati</taxon>
        <taxon>Pseudomonadota</taxon>
        <taxon>Alphaproteobacteria</taxon>
        <taxon>Rhodobacterales</taxon>
        <taxon>Roseobacteraceae</taxon>
    </lineage>
</organism>
<comment type="caution">
    <text evidence="2">The sequence shown here is derived from an EMBL/GenBank/DDBJ whole genome shotgun (WGS) entry which is preliminary data.</text>
</comment>
<dbReference type="Proteomes" id="UP001157961">
    <property type="component" value="Unassembled WGS sequence"/>
</dbReference>
<name>A0ABY1N668_9RHOB</name>
<dbReference type="RefSeq" id="WP_283423944.1">
    <property type="nucleotide sequence ID" value="NZ_FXTY01000001.1"/>
</dbReference>
<sequence length="243" mass="26422">MNTDITSHTLYDVIDGTWPAAATHSCGCFTLRDGQGGGKRVSSATLNGDLVVADIAAAEKGMGAFNQQPIFQIREGDVELDSELAARGYDIVDPVTMYVIPAKDLATERPPRTAAIPAWEPLQIMKEIWAEGGMDLARLKVMDRAPMPKTGFVSRWQDKPAGASFLGLHNGIGMVHALEILPFQRRQGVARFLMQRAAFWTLENGGTHLSVICVTSNAAANRLYSSLGMTVVGQYHYRCKPTA</sequence>
<evidence type="ECO:0000313" key="3">
    <source>
        <dbReference type="Proteomes" id="UP001157961"/>
    </source>
</evidence>